<dbReference type="AlphaFoldDB" id="A0A927GPT9"/>
<feature type="transmembrane region" description="Helical" evidence="7">
    <location>
        <begin position="91"/>
        <end position="111"/>
    </location>
</feature>
<evidence type="ECO:0000256" key="2">
    <source>
        <dbReference type="ARBA" id="ARBA00022448"/>
    </source>
</evidence>
<dbReference type="Pfam" id="PF00528">
    <property type="entry name" value="BPD_transp_1"/>
    <property type="match status" value="1"/>
</dbReference>
<evidence type="ECO:0000313" key="9">
    <source>
        <dbReference type="EMBL" id="MBD2843571.1"/>
    </source>
</evidence>
<sequence length="272" mass="30517">MMILTLYPLYYIAVASLSHSDALVGHTGLLLKPLSFNVEAYRFVFQNPNIASGYRNTMLVVLGGTFVNLLMTSLGAYVLSRKQLYWKNHMMFLIAFTMFFSGGLIPTYLLVNNTLGLGNTLTALVVPTLISTWNLIVMRTSFAAIPESLIESAKLDGAHDFTVLFRIVIPLSMPVMAVMILFYGVAHWNAWFQAMIYLRDRNLYPLQLILREILIANSTDAMMTDVSSQDKSRIGESIKYATIMVATLPILIAYPFLQKYFVKGVMIGALKE</sequence>
<keyword evidence="2 7" id="KW-0813">Transport</keyword>
<evidence type="ECO:0000259" key="8">
    <source>
        <dbReference type="PROSITE" id="PS50928"/>
    </source>
</evidence>
<reference evidence="9" key="1">
    <citation type="submission" date="2020-09" db="EMBL/GenBank/DDBJ databases">
        <title>A novel bacterium of genus Paenibacillus, isolated from South China Sea.</title>
        <authorList>
            <person name="Huang H."/>
            <person name="Mo K."/>
            <person name="Hu Y."/>
        </authorList>
    </citation>
    <scope>NUCLEOTIDE SEQUENCE</scope>
    <source>
        <strain evidence="9">IB182496</strain>
    </source>
</reference>
<protein>
    <submittedName>
        <fullName evidence="9">Carbohydrate ABC transporter permease</fullName>
    </submittedName>
</protein>
<feature type="transmembrane region" description="Helical" evidence="7">
    <location>
        <begin position="123"/>
        <end position="142"/>
    </location>
</feature>
<gene>
    <name evidence="9" type="ORF">IDH44_00080</name>
</gene>
<evidence type="ECO:0000256" key="1">
    <source>
        <dbReference type="ARBA" id="ARBA00004651"/>
    </source>
</evidence>
<keyword evidence="5 7" id="KW-1133">Transmembrane helix</keyword>
<comment type="caution">
    <text evidence="9">The sequence shown here is derived from an EMBL/GenBank/DDBJ whole genome shotgun (WGS) entry which is preliminary data.</text>
</comment>
<dbReference type="PANTHER" id="PTHR43744:SF9">
    <property type="entry name" value="POLYGALACTURONAN_RHAMNOGALACTURONAN TRANSPORT SYSTEM PERMEASE PROTEIN YTCP"/>
    <property type="match status" value="1"/>
</dbReference>
<evidence type="ECO:0000256" key="5">
    <source>
        <dbReference type="ARBA" id="ARBA00022989"/>
    </source>
</evidence>
<feature type="transmembrane region" description="Helical" evidence="7">
    <location>
        <begin position="58"/>
        <end position="79"/>
    </location>
</feature>
<evidence type="ECO:0000256" key="4">
    <source>
        <dbReference type="ARBA" id="ARBA00022692"/>
    </source>
</evidence>
<keyword evidence="4 7" id="KW-0812">Transmembrane</keyword>
<name>A0A927GPT9_9BACL</name>
<comment type="similarity">
    <text evidence="7">Belongs to the binding-protein-dependent transport system permease family.</text>
</comment>
<accession>A0A927GPT9</accession>
<dbReference type="InterPro" id="IPR000515">
    <property type="entry name" value="MetI-like"/>
</dbReference>
<feature type="domain" description="ABC transmembrane type-1" evidence="8">
    <location>
        <begin position="54"/>
        <end position="257"/>
    </location>
</feature>
<dbReference type="GO" id="GO:0055085">
    <property type="term" value="P:transmembrane transport"/>
    <property type="evidence" value="ECO:0007669"/>
    <property type="project" value="InterPro"/>
</dbReference>
<dbReference type="CDD" id="cd06261">
    <property type="entry name" value="TM_PBP2"/>
    <property type="match status" value="1"/>
</dbReference>
<dbReference type="EMBL" id="JACXIZ010000001">
    <property type="protein sequence ID" value="MBD2843571.1"/>
    <property type="molecule type" value="Genomic_DNA"/>
</dbReference>
<comment type="subcellular location">
    <subcellularLocation>
        <location evidence="1 7">Cell membrane</location>
        <topology evidence="1 7">Multi-pass membrane protein</topology>
    </subcellularLocation>
</comment>
<feature type="transmembrane region" description="Helical" evidence="7">
    <location>
        <begin position="163"/>
        <end position="185"/>
    </location>
</feature>
<dbReference type="Proteomes" id="UP000621560">
    <property type="component" value="Unassembled WGS sequence"/>
</dbReference>
<dbReference type="PANTHER" id="PTHR43744">
    <property type="entry name" value="ABC TRANSPORTER PERMEASE PROTEIN MG189-RELATED-RELATED"/>
    <property type="match status" value="1"/>
</dbReference>
<keyword evidence="10" id="KW-1185">Reference proteome</keyword>
<evidence type="ECO:0000256" key="7">
    <source>
        <dbReference type="RuleBase" id="RU363032"/>
    </source>
</evidence>
<evidence type="ECO:0000256" key="3">
    <source>
        <dbReference type="ARBA" id="ARBA00022475"/>
    </source>
</evidence>
<dbReference type="SUPFAM" id="SSF161098">
    <property type="entry name" value="MetI-like"/>
    <property type="match status" value="1"/>
</dbReference>
<dbReference type="PROSITE" id="PS50928">
    <property type="entry name" value="ABC_TM1"/>
    <property type="match status" value="1"/>
</dbReference>
<organism evidence="9 10">
    <name type="scientific">Paenibacillus sabuli</name>
    <dbReference type="NCBI Taxonomy" id="2772509"/>
    <lineage>
        <taxon>Bacteria</taxon>
        <taxon>Bacillati</taxon>
        <taxon>Bacillota</taxon>
        <taxon>Bacilli</taxon>
        <taxon>Bacillales</taxon>
        <taxon>Paenibacillaceae</taxon>
        <taxon>Paenibacillus</taxon>
    </lineage>
</organism>
<evidence type="ECO:0000256" key="6">
    <source>
        <dbReference type="ARBA" id="ARBA00023136"/>
    </source>
</evidence>
<keyword evidence="6 7" id="KW-0472">Membrane</keyword>
<keyword evidence="3" id="KW-1003">Cell membrane</keyword>
<dbReference type="Gene3D" id="1.10.3720.10">
    <property type="entry name" value="MetI-like"/>
    <property type="match status" value="1"/>
</dbReference>
<feature type="transmembrane region" description="Helical" evidence="7">
    <location>
        <begin position="238"/>
        <end position="257"/>
    </location>
</feature>
<proteinExistence type="inferred from homology"/>
<dbReference type="GO" id="GO:0005886">
    <property type="term" value="C:plasma membrane"/>
    <property type="evidence" value="ECO:0007669"/>
    <property type="project" value="UniProtKB-SubCell"/>
</dbReference>
<evidence type="ECO:0000313" key="10">
    <source>
        <dbReference type="Proteomes" id="UP000621560"/>
    </source>
</evidence>
<dbReference type="InterPro" id="IPR035906">
    <property type="entry name" value="MetI-like_sf"/>
</dbReference>